<dbReference type="OrthoDB" id="544896at2759"/>
<dbReference type="AlphaFoldDB" id="A0A0D2NJ27"/>
<keyword evidence="3" id="KW-1185">Reference proteome</keyword>
<feature type="compositionally biased region" description="Low complexity" evidence="1">
    <location>
        <begin position="439"/>
        <end position="464"/>
    </location>
</feature>
<name>A0A0D2NJ27_9CHLO</name>
<dbReference type="GeneID" id="25735922"/>
<dbReference type="EMBL" id="KK100587">
    <property type="protein sequence ID" value="KIZ04916.1"/>
    <property type="molecule type" value="Genomic_DNA"/>
</dbReference>
<gene>
    <name evidence="2" type="ORF">MNEG_3044</name>
</gene>
<dbReference type="Proteomes" id="UP000054498">
    <property type="component" value="Unassembled WGS sequence"/>
</dbReference>
<dbReference type="RefSeq" id="XP_013903935.1">
    <property type="nucleotide sequence ID" value="XM_014048481.1"/>
</dbReference>
<dbReference type="KEGG" id="mng:MNEG_3044"/>
<evidence type="ECO:0000256" key="1">
    <source>
        <dbReference type="SAM" id="MobiDB-lite"/>
    </source>
</evidence>
<feature type="compositionally biased region" description="Low complexity" evidence="1">
    <location>
        <begin position="521"/>
        <end position="531"/>
    </location>
</feature>
<evidence type="ECO:0000313" key="2">
    <source>
        <dbReference type="EMBL" id="KIZ04916.1"/>
    </source>
</evidence>
<accession>A0A0D2NJ27</accession>
<feature type="compositionally biased region" description="Low complexity" evidence="1">
    <location>
        <begin position="471"/>
        <end position="481"/>
    </location>
</feature>
<feature type="region of interest" description="Disordered" evidence="1">
    <location>
        <begin position="521"/>
        <end position="548"/>
    </location>
</feature>
<sequence length="572" mass="58285">MQPSPAAARPIGLSGGSGATTSAARQHLRALLPWSNAPRAAAGEDGSSRGPGAAARRRRMHEFRVTVGAATFPDPSTTNDPPGSATPVSGFDLPRPFGAATVLVAPDAAADERDDAAQLPRCYFSSGMNRCFLNPEFPLTYPPPKGDPAARFELKLVARGYACSRHVSEVSCSSDPSQQCRWRGGPPGSIGGAGGGGGGSGGGGPALAAAVSGGLGRPCALDEAAQAKAVSDFYLCPGSKVLRYINCATAAKADACSALQGCEWSESTASDNSTLSYVMGAINDTLSWTTIRPLGVLPLDARCRPTDLRFEDGEQATGPPLSREMWGTCNTVRRLNGGPVCDAAKDPAACPSLDGDMYEHWQYGGMMRSTHQLLGGGAWSHQFVADWWACDSQAANVDACKAANTSTSIYSKPKRPKTAAVIAAIPRPQKLSQAPPAPTASNATAINASDAGAATTDATDAGSSEGDEGDAAAAEEQTGDGSAKDEEEALLDEPLTGDKWGSQQDPGSAVVPPEVGAAANVSSAVAPASEANGTAATPEPLRKPNGGARAAGPLEGLTFLLVAAAIALEIVV</sequence>
<proteinExistence type="predicted"/>
<organism evidence="2 3">
    <name type="scientific">Monoraphidium neglectum</name>
    <dbReference type="NCBI Taxonomy" id="145388"/>
    <lineage>
        <taxon>Eukaryota</taxon>
        <taxon>Viridiplantae</taxon>
        <taxon>Chlorophyta</taxon>
        <taxon>core chlorophytes</taxon>
        <taxon>Chlorophyceae</taxon>
        <taxon>CS clade</taxon>
        <taxon>Sphaeropleales</taxon>
        <taxon>Selenastraceae</taxon>
        <taxon>Monoraphidium</taxon>
    </lineage>
</organism>
<feature type="compositionally biased region" description="Polar residues" evidence="1">
    <location>
        <begin position="171"/>
        <end position="180"/>
    </location>
</feature>
<feature type="region of interest" description="Disordered" evidence="1">
    <location>
        <begin position="171"/>
        <end position="203"/>
    </location>
</feature>
<feature type="compositionally biased region" description="Gly residues" evidence="1">
    <location>
        <begin position="185"/>
        <end position="203"/>
    </location>
</feature>
<feature type="region of interest" description="Disordered" evidence="1">
    <location>
        <begin position="1"/>
        <end position="90"/>
    </location>
</feature>
<feature type="region of interest" description="Disordered" evidence="1">
    <location>
        <begin position="426"/>
        <end position="487"/>
    </location>
</feature>
<reference evidence="2 3" key="1">
    <citation type="journal article" date="2013" name="BMC Genomics">
        <title>Reconstruction of the lipid metabolism for the microalga Monoraphidium neglectum from its genome sequence reveals characteristics suitable for biofuel production.</title>
        <authorList>
            <person name="Bogen C."/>
            <person name="Al-Dilaimi A."/>
            <person name="Albersmeier A."/>
            <person name="Wichmann J."/>
            <person name="Grundmann M."/>
            <person name="Rupp O."/>
            <person name="Lauersen K.J."/>
            <person name="Blifernez-Klassen O."/>
            <person name="Kalinowski J."/>
            <person name="Goesmann A."/>
            <person name="Mussgnug J.H."/>
            <person name="Kruse O."/>
        </authorList>
    </citation>
    <scope>NUCLEOTIDE SEQUENCE [LARGE SCALE GENOMIC DNA]</scope>
    <source>
        <strain evidence="2 3">SAG 48.87</strain>
    </source>
</reference>
<evidence type="ECO:0000313" key="3">
    <source>
        <dbReference type="Proteomes" id="UP000054498"/>
    </source>
</evidence>
<protein>
    <submittedName>
        <fullName evidence="2">Uncharacterized protein</fullName>
    </submittedName>
</protein>
<feature type="region of interest" description="Disordered" evidence="1">
    <location>
        <begin position="494"/>
        <end position="513"/>
    </location>
</feature>